<sequence length="81" mass="9034">MPTLGPHAILILWRDAPGFRRRAPAPTLQQHGQTDVSRQATPARACDGKGLEYISTEHSEGEMLRKSQGCAPRDFHTARRQ</sequence>
<protein>
    <submittedName>
        <fullName evidence="2">Uncharacterized protein</fullName>
    </submittedName>
</protein>
<evidence type="ECO:0000256" key="1">
    <source>
        <dbReference type="SAM" id="MobiDB-lite"/>
    </source>
</evidence>
<reference evidence="2" key="1">
    <citation type="submission" date="2016-04" db="EMBL/GenBank/DDBJ databases">
        <authorList>
            <person name="Evans L.H."/>
            <person name="Alamgir A."/>
            <person name="Owens N."/>
            <person name="Weber N.D."/>
            <person name="Virtaneva K."/>
            <person name="Barbian K."/>
            <person name="Babar A."/>
            <person name="Rosenke K."/>
        </authorList>
    </citation>
    <scope>NUCLEOTIDE SEQUENCE</scope>
    <source>
        <strain evidence="2">86</strain>
    </source>
</reference>
<feature type="region of interest" description="Disordered" evidence="1">
    <location>
        <begin position="58"/>
        <end position="81"/>
    </location>
</feature>
<dbReference type="EMBL" id="FLUQ01000005">
    <property type="protein sequence ID" value="SBW09219.1"/>
    <property type="molecule type" value="Genomic_DNA"/>
</dbReference>
<name>A0A212KBX9_9DELT</name>
<gene>
    <name evidence="2" type="ORF">KL86DPRO_50102</name>
</gene>
<dbReference type="AlphaFoldDB" id="A0A212KBX9"/>
<proteinExistence type="predicted"/>
<feature type="compositionally biased region" description="Polar residues" evidence="1">
    <location>
        <begin position="27"/>
        <end position="40"/>
    </location>
</feature>
<organism evidence="2">
    <name type="scientific">uncultured delta proteobacterium</name>
    <dbReference type="NCBI Taxonomy" id="34034"/>
    <lineage>
        <taxon>Bacteria</taxon>
        <taxon>Deltaproteobacteria</taxon>
        <taxon>environmental samples</taxon>
    </lineage>
</organism>
<accession>A0A212KBX9</accession>
<feature type="region of interest" description="Disordered" evidence="1">
    <location>
        <begin position="22"/>
        <end position="43"/>
    </location>
</feature>
<evidence type="ECO:0000313" key="2">
    <source>
        <dbReference type="EMBL" id="SBW09219.1"/>
    </source>
</evidence>